<proteinExistence type="inferred from homology"/>
<dbReference type="SUPFAM" id="SSF103481">
    <property type="entry name" value="Multidrug resistance efflux transporter EmrE"/>
    <property type="match status" value="2"/>
</dbReference>
<reference evidence="8 9" key="1">
    <citation type="submission" date="2021-01" db="EMBL/GenBank/DDBJ databases">
        <title>Entomomonas sp. F2A isolated from a house cricket (Acheta domesticus).</title>
        <authorList>
            <person name="Spergser J."/>
            <person name="Busse H.-J."/>
        </authorList>
    </citation>
    <scope>NUCLEOTIDE SEQUENCE [LARGE SCALE GENOMIC DNA]</scope>
    <source>
        <strain evidence="8 9">F2A</strain>
    </source>
</reference>
<dbReference type="AlphaFoldDB" id="A0A974NG89"/>
<feature type="transmembrane region" description="Helical" evidence="6">
    <location>
        <begin position="223"/>
        <end position="242"/>
    </location>
</feature>
<evidence type="ECO:0000256" key="2">
    <source>
        <dbReference type="ARBA" id="ARBA00007362"/>
    </source>
</evidence>
<evidence type="ECO:0000313" key="8">
    <source>
        <dbReference type="EMBL" id="QQP86101.1"/>
    </source>
</evidence>
<dbReference type="InterPro" id="IPR000620">
    <property type="entry name" value="EamA_dom"/>
</dbReference>
<feature type="domain" description="EamA" evidence="7">
    <location>
        <begin position="12"/>
        <end position="140"/>
    </location>
</feature>
<feature type="transmembrane region" description="Helical" evidence="6">
    <location>
        <begin position="187"/>
        <end position="211"/>
    </location>
</feature>
<dbReference type="Proteomes" id="UP000595278">
    <property type="component" value="Chromosome"/>
</dbReference>
<accession>A0A974NG89</accession>
<dbReference type="EMBL" id="CP067393">
    <property type="protein sequence ID" value="QQP86101.1"/>
    <property type="molecule type" value="Genomic_DNA"/>
</dbReference>
<keyword evidence="5 6" id="KW-0472">Membrane</keyword>
<evidence type="ECO:0000256" key="1">
    <source>
        <dbReference type="ARBA" id="ARBA00004141"/>
    </source>
</evidence>
<organism evidence="8 9">
    <name type="scientific">Entomomonas asaccharolytica</name>
    <dbReference type="NCBI Taxonomy" id="2785331"/>
    <lineage>
        <taxon>Bacteria</taxon>
        <taxon>Pseudomonadati</taxon>
        <taxon>Pseudomonadota</taxon>
        <taxon>Gammaproteobacteria</taxon>
        <taxon>Pseudomonadales</taxon>
        <taxon>Pseudomonadaceae</taxon>
        <taxon>Entomomonas</taxon>
    </lineage>
</organism>
<keyword evidence="4 6" id="KW-1133">Transmembrane helix</keyword>
<feature type="domain" description="EamA" evidence="7">
    <location>
        <begin position="156"/>
        <end position="292"/>
    </location>
</feature>
<dbReference type="InterPro" id="IPR037185">
    <property type="entry name" value="EmrE-like"/>
</dbReference>
<dbReference type="PANTHER" id="PTHR32322:SF2">
    <property type="entry name" value="EAMA DOMAIN-CONTAINING PROTEIN"/>
    <property type="match status" value="1"/>
</dbReference>
<keyword evidence="9" id="KW-1185">Reference proteome</keyword>
<evidence type="ECO:0000256" key="4">
    <source>
        <dbReference type="ARBA" id="ARBA00022989"/>
    </source>
</evidence>
<protein>
    <submittedName>
        <fullName evidence="8">DMT family transporter</fullName>
    </submittedName>
</protein>
<feature type="transmembrane region" description="Helical" evidence="6">
    <location>
        <begin position="98"/>
        <end position="118"/>
    </location>
</feature>
<gene>
    <name evidence="8" type="ORF">JHT90_02280</name>
</gene>
<dbReference type="KEGG" id="eaz:JHT90_02280"/>
<feature type="transmembrane region" description="Helical" evidence="6">
    <location>
        <begin position="249"/>
        <end position="269"/>
    </location>
</feature>
<keyword evidence="3 6" id="KW-0812">Transmembrane</keyword>
<comment type="subcellular location">
    <subcellularLocation>
        <location evidence="1">Membrane</location>
        <topology evidence="1">Multi-pass membrane protein</topology>
    </subcellularLocation>
</comment>
<feature type="transmembrane region" description="Helical" evidence="6">
    <location>
        <begin position="42"/>
        <end position="61"/>
    </location>
</feature>
<evidence type="ECO:0000313" key="9">
    <source>
        <dbReference type="Proteomes" id="UP000595278"/>
    </source>
</evidence>
<dbReference type="Pfam" id="PF00892">
    <property type="entry name" value="EamA"/>
    <property type="match status" value="2"/>
</dbReference>
<feature type="transmembrane region" description="Helical" evidence="6">
    <location>
        <begin position="125"/>
        <end position="147"/>
    </location>
</feature>
<sequence>MRKSADFFMFQVMLILCVTWGLQQIAIKLVVGDITTIVQASLRSGIAAFLVAIVLVIKGGWQPSWQGTSRAGMVVGLLFASEFLFIALGLQYTSASHMAVFLYTAPIFSALGLNFFVASERLKPLQWLGITVCFIGVVVAFGGSISFNEMNTTILLGDLFGLLAGIAWGATTVVVRSTKLSEAPASLTLFYQLFIAFISLLLIALATGQFATFNLTAISVSSLLFQGVIVSFVSYLVWFWLLRQYLANNLAVFSFMTPMFGVTFGVLILGEKLTINFIIGAMLILLGILLVSGEAALTRFIKRLN</sequence>
<feature type="transmembrane region" description="Helical" evidence="6">
    <location>
        <begin position="73"/>
        <end position="92"/>
    </location>
</feature>
<feature type="transmembrane region" description="Helical" evidence="6">
    <location>
        <begin position="275"/>
        <end position="297"/>
    </location>
</feature>
<evidence type="ECO:0000256" key="5">
    <source>
        <dbReference type="ARBA" id="ARBA00023136"/>
    </source>
</evidence>
<dbReference type="GO" id="GO:0016020">
    <property type="term" value="C:membrane"/>
    <property type="evidence" value="ECO:0007669"/>
    <property type="project" value="UniProtKB-SubCell"/>
</dbReference>
<feature type="transmembrane region" description="Helical" evidence="6">
    <location>
        <begin position="153"/>
        <end position="175"/>
    </location>
</feature>
<comment type="similarity">
    <text evidence="2">Belongs to the EamA transporter family.</text>
</comment>
<dbReference type="PANTHER" id="PTHR32322">
    <property type="entry name" value="INNER MEMBRANE TRANSPORTER"/>
    <property type="match status" value="1"/>
</dbReference>
<name>A0A974NG89_9GAMM</name>
<dbReference type="RefSeq" id="WP_201093606.1">
    <property type="nucleotide sequence ID" value="NZ_CP067393.1"/>
</dbReference>
<evidence type="ECO:0000256" key="6">
    <source>
        <dbReference type="SAM" id="Phobius"/>
    </source>
</evidence>
<evidence type="ECO:0000259" key="7">
    <source>
        <dbReference type="Pfam" id="PF00892"/>
    </source>
</evidence>
<dbReference type="InterPro" id="IPR050638">
    <property type="entry name" value="AA-Vitamin_Transporters"/>
</dbReference>
<evidence type="ECO:0000256" key="3">
    <source>
        <dbReference type="ARBA" id="ARBA00022692"/>
    </source>
</evidence>